<dbReference type="SUPFAM" id="SSF52540">
    <property type="entry name" value="P-loop containing nucleoside triphosphate hydrolases"/>
    <property type="match status" value="1"/>
</dbReference>
<accession>A0A423SKC4</accession>
<dbReference type="PANTHER" id="PTHR12137">
    <property type="entry name" value="CARBOHYDRATE SULFOTRANSFERASE"/>
    <property type="match status" value="1"/>
</dbReference>
<reference evidence="11 12" key="1">
    <citation type="submission" date="2018-04" db="EMBL/GenBank/DDBJ databases">
        <authorList>
            <person name="Zhang X."/>
            <person name="Yuan J."/>
            <person name="Li F."/>
            <person name="Xiang J."/>
        </authorList>
    </citation>
    <scope>NUCLEOTIDE SEQUENCE [LARGE SCALE GENOMIC DNA]</scope>
    <source>
        <tissue evidence="11">Muscle</tissue>
    </source>
</reference>
<reference evidence="11 12" key="2">
    <citation type="submission" date="2019-01" db="EMBL/GenBank/DDBJ databases">
        <title>The decoding of complex shrimp genome reveals the adaptation for benthos swimmer, frequently molting mechanism and breeding impact on genome.</title>
        <authorList>
            <person name="Sun Y."/>
            <person name="Gao Y."/>
            <person name="Yu Y."/>
        </authorList>
    </citation>
    <scope>NUCLEOTIDE SEQUENCE [LARGE SCALE GENOMIC DNA]</scope>
    <source>
        <tissue evidence="11">Muscle</tissue>
    </source>
</reference>
<evidence type="ECO:0000256" key="7">
    <source>
        <dbReference type="ARBA" id="ARBA00023136"/>
    </source>
</evidence>
<evidence type="ECO:0000313" key="12">
    <source>
        <dbReference type="Proteomes" id="UP000283509"/>
    </source>
</evidence>
<keyword evidence="3 9" id="KW-0808">Transferase</keyword>
<dbReference type="InterPro" id="IPR018011">
    <property type="entry name" value="Carb_sulfotrans_8-10"/>
</dbReference>
<keyword evidence="8 9" id="KW-0325">Glycoprotein</keyword>
<keyword evidence="5" id="KW-1133">Transmembrane helix</keyword>
<dbReference type="GO" id="GO:0008146">
    <property type="term" value="F:sulfotransferase activity"/>
    <property type="evidence" value="ECO:0007669"/>
    <property type="project" value="InterPro"/>
</dbReference>
<dbReference type="GO" id="GO:0016051">
    <property type="term" value="P:carbohydrate biosynthetic process"/>
    <property type="evidence" value="ECO:0007669"/>
    <property type="project" value="InterPro"/>
</dbReference>
<keyword evidence="7" id="KW-0472">Membrane</keyword>
<dbReference type="GO" id="GO:0000139">
    <property type="term" value="C:Golgi membrane"/>
    <property type="evidence" value="ECO:0007669"/>
    <property type="project" value="UniProtKB-SubCell"/>
</dbReference>
<dbReference type="InterPro" id="IPR005331">
    <property type="entry name" value="Sulfotransferase"/>
</dbReference>
<evidence type="ECO:0000256" key="3">
    <source>
        <dbReference type="ARBA" id="ARBA00022679"/>
    </source>
</evidence>
<evidence type="ECO:0000256" key="5">
    <source>
        <dbReference type="ARBA" id="ARBA00022989"/>
    </source>
</evidence>
<dbReference type="OrthoDB" id="2019940at2759"/>
<dbReference type="Proteomes" id="UP000283509">
    <property type="component" value="Unassembled WGS sequence"/>
</dbReference>
<protein>
    <recommendedName>
        <fullName evidence="9">Carbohydrate sulfotransferase</fullName>
        <ecNumber evidence="9">2.8.2.-</ecNumber>
    </recommendedName>
</protein>
<comment type="similarity">
    <text evidence="2 9">Belongs to the sulfotransferase 2 family.</text>
</comment>
<evidence type="ECO:0000256" key="6">
    <source>
        <dbReference type="ARBA" id="ARBA00023034"/>
    </source>
</evidence>
<evidence type="ECO:0000256" key="10">
    <source>
        <dbReference type="SAM" id="MobiDB-lite"/>
    </source>
</evidence>
<keyword evidence="9" id="KW-0735">Signal-anchor</keyword>
<dbReference type="Pfam" id="PF03567">
    <property type="entry name" value="Sulfotransfer_2"/>
    <property type="match status" value="1"/>
</dbReference>
<feature type="region of interest" description="Disordered" evidence="10">
    <location>
        <begin position="1"/>
        <end position="29"/>
    </location>
</feature>
<name>A0A423SKC4_PENVA</name>
<keyword evidence="9" id="KW-0119">Carbohydrate metabolism</keyword>
<dbReference type="InterPro" id="IPR027417">
    <property type="entry name" value="P-loop_NTPase"/>
</dbReference>
<keyword evidence="4" id="KW-0812">Transmembrane</keyword>
<evidence type="ECO:0000313" key="11">
    <source>
        <dbReference type="EMBL" id="ROT64609.1"/>
    </source>
</evidence>
<evidence type="ECO:0000256" key="2">
    <source>
        <dbReference type="ARBA" id="ARBA00006339"/>
    </source>
</evidence>
<comment type="caution">
    <text evidence="11">The sequence shown here is derived from an EMBL/GenBank/DDBJ whole genome shotgun (WGS) entry which is preliminary data.</text>
</comment>
<dbReference type="PANTHER" id="PTHR12137:SF54">
    <property type="entry name" value="CARBOHYDRATE SULFOTRANSFERASE"/>
    <property type="match status" value="1"/>
</dbReference>
<dbReference type="EMBL" id="QCYY01003224">
    <property type="protein sequence ID" value="ROT64609.1"/>
    <property type="molecule type" value="Genomic_DNA"/>
</dbReference>
<evidence type="ECO:0000256" key="9">
    <source>
        <dbReference type="RuleBase" id="RU364020"/>
    </source>
</evidence>
<evidence type="ECO:0000256" key="1">
    <source>
        <dbReference type="ARBA" id="ARBA00004323"/>
    </source>
</evidence>
<organism evidence="11 12">
    <name type="scientific">Penaeus vannamei</name>
    <name type="common">Whiteleg shrimp</name>
    <name type="synonym">Litopenaeus vannamei</name>
    <dbReference type="NCBI Taxonomy" id="6689"/>
    <lineage>
        <taxon>Eukaryota</taxon>
        <taxon>Metazoa</taxon>
        <taxon>Ecdysozoa</taxon>
        <taxon>Arthropoda</taxon>
        <taxon>Crustacea</taxon>
        <taxon>Multicrustacea</taxon>
        <taxon>Malacostraca</taxon>
        <taxon>Eumalacostraca</taxon>
        <taxon>Eucarida</taxon>
        <taxon>Decapoda</taxon>
        <taxon>Dendrobranchiata</taxon>
        <taxon>Penaeoidea</taxon>
        <taxon>Penaeidae</taxon>
        <taxon>Penaeus</taxon>
    </lineage>
</organism>
<gene>
    <name evidence="11" type="ORF">C7M84_017455</name>
</gene>
<proteinExistence type="inferred from homology"/>
<keyword evidence="6 9" id="KW-0333">Golgi apparatus</keyword>
<evidence type="ECO:0000256" key="8">
    <source>
        <dbReference type="ARBA" id="ARBA00023180"/>
    </source>
</evidence>
<dbReference type="EC" id="2.8.2.-" evidence="9"/>
<evidence type="ECO:0000256" key="4">
    <source>
        <dbReference type="ARBA" id="ARBA00022692"/>
    </source>
</evidence>
<comment type="subcellular location">
    <subcellularLocation>
        <location evidence="1 9">Golgi apparatus membrane</location>
        <topology evidence="1 9">Single-pass type II membrane protein</topology>
    </subcellularLocation>
</comment>
<dbReference type="STRING" id="6689.A0A423SKC4"/>
<keyword evidence="12" id="KW-1185">Reference proteome</keyword>
<sequence length="252" mass="29040">MAHRREEVETACEGKGGRRGQGESGAAGSGVACTNWKRVMLILTGRTNETSPLSIRSDSVHRMNVFTKLSQLEPDAIRHRLQTYTKFLFVRHPIERVLSAFRNKFQKNYTSSAYFKKRFGVKIIKKYRQGIDPAQVPATGDGVKFPEFVSYLIDTKRSQLNEHWAPVSDMCHPCAVRYQIIGKYETLAEDSEYILRKVGAPPNLHFPEIIPSKTTGFVESYFDMLSEEQQRDLIEIYRDDFEIFGYHHRNLI</sequence>
<dbReference type="AlphaFoldDB" id="A0A423SKC4"/>